<reference evidence="5" key="1">
    <citation type="submission" date="2017-04" db="EMBL/GenBank/DDBJ databases">
        <authorList>
            <person name="Varghese N."/>
            <person name="Submissions S."/>
        </authorList>
    </citation>
    <scope>NUCLEOTIDE SEQUENCE [LARGE SCALE GENOMIC DNA]</scope>
    <source>
        <strain evidence="5">DSM 12126</strain>
    </source>
</reference>
<evidence type="ECO:0000256" key="1">
    <source>
        <dbReference type="SAM" id="MobiDB-lite"/>
    </source>
</evidence>
<sequence>MNTLYYLLEANIYLAVFYGFYRLFLYRETFYTLNRYYLIATTALAFALPLLQLGYLYNLIGRNAAEQASTEITKIAIQPYPDLNLMVYSYIAIAAVFLIRFLINLSHIILRAFQNPRTRKDNVVYIELPGSETAFSFFKYLFINPQAADKSTIIRHELVHIHQKHSADIVFFEIIRILGWFNPVTYFLKKDIKLLHEYIADEVTTGTVQKHEYAMFLIQNSFGVVPNQLTNQIFNQSILKMRINMLNKKRSAGRARLRLLLALPLAAGMLCASTMAFTKDYTTVDLYPEKYKSVSSANQDTLKKVAPPSPPAPPKPKKRKSETVEVKTVKFSPPKVVRNKEGKVVERKIKFPPPIVKADKKNENEPPPPPPVEVIKIQEIKKN</sequence>
<dbReference type="EMBL" id="FWXT01000004">
    <property type="protein sequence ID" value="SMD02613.1"/>
    <property type="molecule type" value="Genomic_DNA"/>
</dbReference>
<dbReference type="Proteomes" id="UP000192756">
    <property type="component" value="Unassembled WGS sequence"/>
</dbReference>
<evidence type="ECO:0000313" key="4">
    <source>
        <dbReference type="EMBL" id="SMD02613.1"/>
    </source>
</evidence>
<dbReference type="InterPro" id="IPR052173">
    <property type="entry name" value="Beta-lactam_resp_regulator"/>
</dbReference>
<dbReference type="AlphaFoldDB" id="A0A1W2DYT6"/>
<organism evidence="4 5">
    <name type="scientific">Pedobacter africanus</name>
    <dbReference type="NCBI Taxonomy" id="151894"/>
    <lineage>
        <taxon>Bacteria</taxon>
        <taxon>Pseudomonadati</taxon>
        <taxon>Bacteroidota</taxon>
        <taxon>Sphingobacteriia</taxon>
        <taxon>Sphingobacteriales</taxon>
        <taxon>Sphingobacteriaceae</taxon>
        <taxon>Pedobacter</taxon>
    </lineage>
</organism>
<evidence type="ECO:0000313" key="5">
    <source>
        <dbReference type="Proteomes" id="UP000192756"/>
    </source>
</evidence>
<feature type="domain" description="Peptidase M56" evidence="3">
    <location>
        <begin position="147"/>
        <end position="246"/>
    </location>
</feature>
<feature type="transmembrane region" description="Helical" evidence="2">
    <location>
        <begin position="257"/>
        <end position="277"/>
    </location>
</feature>
<dbReference type="PANTHER" id="PTHR34978:SF3">
    <property type="entry name" value="SLR0241 PROTEIN"/>
    <property type="match status" value="1"/>
</dbReference>
<feature type="transmembrane region" description="Helical" evidence="2">
    <location>
        <begin position="36"/>
        <end position="57"/>
    </location>
</feature>
<feature type="transmembrane region" description="Helical" evidence="2">
    <location>
        <begin position="6"/>
        <end position="24"/>
    </location>
</feature>
<keyword evidence="2" id="KW-0472">Membrane</keyword>
<keyword evidence="2" id="KW-0812">Transmembrane</keyword>
<dbReference type="STRING" id="151894.SAMN04488524_4269"/>
<gene>
    <name evidence="4" type="ORF">SAMN04488524_4269</name>
</gene>
<feature type="transmembrane region" description="Helical" evidence="2">
    <location>
        <begin position="87"/>
        <end position="110"/>
    </location>
</feature>
<protein>
    <submittedName>
        <fullName evidence="4">BlaR1 peptidase M56</fullName>
    </submittedName>
</protein>
<evidence type="ECO:0000259" key="3">
    <source>
        <dbReference type="Pfam" id="PF05569"/>
    </source>
</evidence>
<dbReference type="Pfam" id="PF05569">
    <property type="entry name" value="Peptidase_M56"/>
    <property type="match status" value="1"/>
</dbReference>
<dbReference type="InterPro" id="IPR008756">
    <property type="entry name" value="Peptidase_M56"/>
</dbReference>
<dbReference type="CDD" id="cd07341">
    <property type="entry name" value="M56_BlaR1_MecR1_like"/>
    <property type="match status" value="1"/>
</dbReference>
<dbReference type="PANTHER" id="PTHR34978">
    <property type="entry name" value="POSSIBLE SENSOR-TRANSDUCER PROTEIN BLAR"/>
    <property type="match status" value="1"/>
</dbReference>
<accession>A0A1W2DYT6</accession>
<feature type="region of interest" description="Disordered" evidence="1">
    <location>
        <begin position="298"/>
        <end position="329"/>
    </location>
</feature>
<keyword evidence="2" id="KW-1133">Transmembrane helix</keyword>
<name>A0A1W2DYT6_9SPHI</name>
<keyword evidence="5" id="KW-1185">Reference proteome</keyword>
<proteinExistence type="predicted"/>
<evidence type="ECO:0000256" key="2">
    <source>
        <dbReference type="SAM" id="Phobius"/>
    </source>
</evidence>
<feature type="region of interest" description="Disordered" evidence="1">
    <location>
        <begin position="351"/>
        <end position="383"/>
    </location>
</feature>